<dbReference type="EMBL" id="CP004121">
    <property type="protein sequence ID" value="AGF57204.1"/>
    <property type="molecule type" value="Genomic_DNA"/>
</dbReference>
<reference evidence="2 3" key="1">
    <citation type="submission" date="2013-02" db="EMBL/GenBank/DDBJ databases">
        <title>Genome sequence of Clostridium saccharoperbutylacetonicum N1-4(HMT).</title>
        <authorList>
            <person name="Poehlein A."/>
            <person name="Daniel R."/>
        </authorList>
    </citation>
    <scope>NUCLEOTIDE SEQUENCE [LARGE SCALE GENOMIC DNA]</scope>
    <source>
        <strain evidence="3">N1-4(HMT)</strain>
    </source>
</reference>
<feature type="transmembrane region" description="Helical" evidence="1">
    <location>
        <begin position="74"/>
        <end position="95"/>
    </location>
</feature>
<keyword evidence="1" id="KW-0472">Membrane</keyword>
<sequence>MKSSFFMGIAIALAAYLIGFLSNNYNVTLKITGFVVIVSFFIAGILNGTFISGDRYRANFMNETKEDRDKKMKMVNYLLLLSIPNAIISLVIIIYRN</sequence>
<evidence type="ECO:0008006" key="4">
    <source>
        <dbReference type="Google" id="ProtNLM"/>
    </source>
</evidence>
<dbReference type="InterPro" id="IPR035167">
    <property type="entry name" value="DUF5316"/>
</dbReference>
<keyword evidence="1" id="KW-0812">Transmembrane</keyword>
<organism evidence="2 3">
    <name type="scientific">Clostridium saccharoperbutylacetonicum N1-4(HMT)</name>
    <dbReference type="NCBI Taxonomy" id="931276"/>
    <lineage>
        <taxon>Bacteria</taxon>
        <taxon>Bacillati</taxon>
        <taxon>Bacillota</taxon>
        <taxon>Clostridia</taxon>
        <taxon>Eubacteriales</taxon>
        <taxon>Clostridiaceae</taxon>
        <taxon>Clostridium</taxon>
    </lineage>
</organism>
<protein>
    <recommendedName>
        <fullName evidence="4">DUF5316 domain-containing protein</fullName>
    </recommendedName>
</protein>
<dbReference type="Proteomes" id="UP000011728">
    <property type="component" value="Chromosome"/>
</dbReference>
<feature type="transmembrane region" description="Helical" evidence="1">
    <location>
        <begin position="5"/>
        <end position="25"/>
    </location>
</feature>
<dbReference type="KEGG" id="csr:Cspa_c34430"/>
<dbReference type="PATRIC" id="fig|931276.5.peg.3467"/>
<proteinExistence type="predicted"/>
<keyword evidence="1" id="KW-1133">Transmembrane helix</keyword>
<evidence type="ECO:0000313" key="2">
    <source>
        <dbReference type="EMBL" id="AGF57204.1"/>
    </source>
</evidence>
<accession>M1MH10</accession>
<dbReference type="Pfam" id="PF17247">
    <property type="entry name" value="DUF5316"/>
    <property type="match status" value="1"/>
</dbReference>
<keyword evidence="3" id="KW-1185">Reference proteome</keyword>
<feature type="transmembrane region" description="Helical" evidence="1">
    <location>
        <begin position="31"/>
        <end position="53"/>
    </location>
</feature>
<gene>
    <name evidence="2" type="ORF">Cspa_c34430</name>
</gene>
<dbReference type="STRING" id="36745.CLSAP_32070"/>
<dbReference type="AlphaFoldDB" id="M1MH10"/>
<dbReference type="RefSeq" id="WP_015393522.1">
    <property type="nucleotide sequence ID" value="NC_020291.1"/>
</dbReference>
<name>M1MH10_9CLOT</name>
<evidence type="ECO:0000313" key="3">
    <source>
        <dbReference type="Proteomes" id="UP000011728"/>
    </source>
</evidence>
<evidence type="ECO:0000256" key="1">
    <source>
        <dbReference type="SAM" id="Phobius"/>
    </source>
</evidence>
<dbReference type="eggNOG" id="ENOG5033BBT">
    <property type="taxonomic scope" value="Bacteria"/>
</dbReference>
<dbReference type="HOGENOM" id="CLU_163805_2_0_9"/>